<dbReference type="OrthoDB" id="9821066at2"/>
<comment type="caution">
    <text evidence="4">The sequence shown here is derived from an EMBL/GenBank/DDBJ whole genome shotgun (WGS) entry which is preliminary data.</text>
</comment>
<name>A0A5S5MCI6_9BACT</name>
<dbReference type="EMBL" id="VDMB01000032">
    <property type="protein sequence ID" value="TYT73391.1"/>
    <property type="molecule type" value="Genomic_DNA"/>
</dbReference>
<accession>A0A5S5MCI6</accession>
<keyword evidence="3" id="KW-0812">Transmembrane</keyword>
<evidence type="ECO:0000256" key="2">
    <source>
        <dbReference type="SAM" id="MobiDB-lite"/>
    </source>
</evidence>
<keyword evidence="5" id="KW-1185">Reference proteome</keyword>
<dbReference type="RefSeq" id="WP_139450751.1">
    <property type="nucleotide sequence ID" value="NZ_VDMB01000032.1"/>
</dbReference>
<reference evidence="4 5" key="1">
    <citation type="submission" date="2019-06" db="EMBL/GenBank/DDBJ databases">
        <title>Desulfobotulus mexicanus sp. nov., a novel sulfate-reducing bacterium isolated from the sediment of an alkaline crater lake in Mexico.</title>
        <authorList>
            <person name="Hirschler-Rea A."/>
        </authorList>
    </citation>
    <scope>NUCLEOTIDE SEQUENCE [LARGE SCALE GENOMIC DNA]</scope>
    <source>
        <strain evidence="4 5">PAR22N</strain>
    </source>
</reference>
<feature type="region of interest" description="Disordered" evidence="2">
    <location>
        <begin position="271"/>
        <end position="296"/>
    </location>
</feature>
<evidence type="ECO:0000256" key="3">
    <source>
        <dbReference type="SAM" id="Phobius"/>
    </source>
</evidence>
<feature type="coiled-coil region" evidence="1">
    <location>
        <begin position="82"/>
        <end position="262"/>
    </location>
</feature>
<keyword evidence="3" id="KW-0472">Membrane</keyword>
<dbReference type="Proteomes" id="UP000321899">
    <property type="component" value="Unassembled WGS sequence"/>
</dbReference>
<organism evidence="4 5">
    <name type="scientific">Desulfobotulus mexicanus</name>
    <dbReference type="NCBI Taxonomy" id="2586642"/>
    <lineage>
        <taxon>Bacteria</taxon>
        <taxon>Pseudomonadati</taxon>
        <taxon>Thermodesulfobacteriota</taxon>
        <taxon>Desulfobacteria</taxon>
        <taxon>Desulfobacterales</taxon>
        <taxon>Desulfobacteraceae</taxon>
        <taxon>Desulfobotulus</taxon>
    </lineage>
</organism>
<proteinExistence type="predicted"/>
<dbReference type="AlphaFoldDB" id="A0A5S5MCI6"/>
<gene>
    <name evidence="4" type="ORF">FIM25_15410</name>
</gene>
<evidence type="ECO:0000313" key="5">
    <source>
        <dbReference type="Proteomes" id="UP000321899"/>
    </source>
</evidence>
<evidence type="ECO:0000313" key="4">
    <source>
        <dbReference type="EMBL" id="TYT73391.1"/>
    </source>
</evidence>
<sequence>MSLRENNDHTAFETERMQKRIDGLSFRMTLALLVTAGVLAGIFFTLHSRIQQDMKAIQLQQASVLSDSKPMEQKIFELSARSEDLSDILNKQTQTLNRLQQLMEETQKNSQEQKRTLSGQIKEFDRRLASMENQEKPDASILNTLNENMTRTRNSLHAEQEERKKLASELAAQVRGNARLKQVQENQKNELAQLLKSTKEMEQAQKRDSQLLQNIQKEQQALKKNFEIPADMARKSDIDNLARRSENERASLENRINRKFQQLQVALDAALRSGSPAADGSRTPAAPIVQQELLPE</sequence>
<keyword evidence="1" id="KW-0175">Coiled coil</keyword>
<protein>
    <submittedName>
        <fullName evidence="4">Uncharacterized protein</fullName>
    </submittedName>
</protein>
<keyword evidence="3" id="KW-1133">Transmembrane helix</keyword>
<feature type="transmembrane region" description="Helical" evidence="3">
    <location>
        <begin position="24"/>
        <end position="46"/>
    </location>
</feature>
<evidence type="ECO:0000256" key="1">
    <source>
        <dbReference type="SAM" id="Coils"/>
    </source>
</evidence>